<evidence type="ECO:0000313" key="2">
    <source>
        <dbReference type="Proteomes" id="UP000655366"/>
    </source>
</evidence>
<reference evidence="1 2" key="1">
    <citation type="submission" date="2020-11" db="EMBL/GenBank/DDBJ databases">
        <title>Arthrobacter antarcticus sp. nov., isolated from Antarctic Soil.</title>
        <authorList>
            <person name="Li J."/>
        </authorList>
    </citation>
    <scope>NUCLEOTIDE SEQUENCE [LARGE SCALE GENOMIC DNA]</scope>
    <source>
        <strain evidence="1 2">Z1-20</strain>
    </source>
</reference>
<organism evidence="1 2">
    <name type="scientific">Arthrobacter terrae</name>
    <dbReference type="NCBI Taxonomy" id="2935737"/>
    <lineage>
        <taxon>Bacteria</taxon>
        <taxon>Bacillati</taxon>
        <taxon>Actinomycetota</taxon>
        <taxon>Actinomycetes</taxon>
        <taxon>Micrococcales</taxon>
        <taxon>Micrococcaceae</taxon>
        <taxon>Arthrobacter</taxon>
    </lineage>
</organism>
<name>A0A931CPZ8_9MICC</name>
<proteinExistence type="predicted"/>
<dbReference type="EMBL" id="JADNYM010000009">
    <property type="protein sequence ID" value="MBG0739399.1"/>
    <property type="molecule type" value="Genomic_DNA"/>
</dbReference>
<dbReference type="RefSeq" id="WP_196396476.1">
    <property type="nucleotide sequence ID" value="NZ_JADNYM010000009.1"/>
</dbReference>
<dbReference type="Proteomes" id="UP000655366">
    <property type="component" value="Unassembled WGS sequence"/>
</dbReference>
<dbReference type="AlphaFoldDB" id="A0A931CPZ8"/>
<keyword evidence="2" id="KW-1185">Reference proteome</keyword>
<evidence type="ECO:0000313" key="1">
    <source>
        <dbReference type="EMBL" id="MBG0739399.1"/>
    </source>
</evidence>
<gene>
    <name evidence="1" type="ORF">IV500_08350</name>
</gene>
<accession>A0A931CPZ8</accession>
<comment type="caution">
    <text evidence="1">The sequence shown here is derived from an EMBL/GenBank/DDBJ whole genome shotgun (WGS) entry which is preliminary data.</text>
</comment>
<protein>
    <submittedName>
        <fullName evidence="1">Uncharacterized protein</fullName>
    </submittedName>
</protein>
<sequence length="78" mass="8982">MPNNKPTRRDEADPAKRAVHRRRGIGRCYTEPVLSDPGQGHDRRGGCPPHLYWLGRGAVRFVREDLVLGIDHLRRLFL</sequence>